<accession>A0ABS1F841</accession>
<keyword evidence="5 8" id="KW-0456">Lyase</keyword>
<dbReference type="Proteomes" id="UP000652760">
    <property type="component" value="Unassembled WGS sequence"/>
</dbReference>
<dbReference type="InterPro" id="IPR056179">
    <property type="entry name" value="DHQS_C"/>
</dbReference>
<dbReference type="InterPro" id="IPR030960">
    <property type="entry name" value="DHQS/DOIS_N"/>
</dbReference>
<keyword evidence="2" id="KW-0028">Amino-acid biosynthesis</keyword>
<dbReference type="PANTHER" id="PTHR43622:SF7">
    <property type="entry name" value="3-DEHYDROQUINATE SYNTHASE, CHLOROPLASTIC"/>
    <property type="match status" value="1"/>
</dbReference>
<keyword evidence="9" id="KW-1185">Reference proteome</keyword>
<keyword evidence="3" id="KW-0520">NAD</keyword>
<comment type="cofactor">
    <cofactor evidence="1">
        <name>NAD(+)</name>
        <dbReference type="ChEBI" id="CHEBI:57540"/>
    </cofactor>
</comment>
<comment type="caution">
    <text evidence="8">The sequence shown here is derived from an EMBL/GenBank/DDBJ whole genome shotgun (WGS) entry which is preliminary data.</text>
</comment>
<evidence type="ECO:0000256" key="4">
    <source>
        <dbReference type="ARBA" id="ARBA00023141"/>
    </source>
</evidence>
<evidence type="ECO:0000256" key="5">
    <source>
        <dbReference type="ARBA" id="ARBA00023239"/>
    </source>
</evidence>
<dbReference type="SUPFAM" id="SSF56796">
    <property type="entry name" value="Dehydroquinate synthase-like"/>
    <property type="match status" value="1"/>
</dbReference>
<dbReference type="InterPro" id="IPR050071">
    <property type="entry name" value="Dehydroquinate_synthase"/>
</dbReference>
<dbReference type="EC" id="4.2.3.4" evidence="8"/>
<sequence length="407" mass="43322">MPIPTTPPADAGSRPDSGQIHRQRFTVAFDYAVAFTRDAFDPANGALASVMEGPAMGDGAPRPRCVAFVDLGVLSGHPELPAAISAHFAGRDDLPPLVRAPVVLPGGEAVKNDPALIGQMHDVILGAGIDRHSYVVAVGGGAFLDAVGLAASTAHRGVRLVRVPTTVLAQNDSGVGVKSAINRNGAKNQIGTFAPPWAVVNDSAFLDTLPPRDRLAGMAEAVKVALIRDGAFFDWLERSADALALFEIPAVEHLIRRCAELHMRQIAEGGDPFEQGSARPLDFGHWSAHKLETLTRNHLRHGEAVAIGVALDTRYSVLAGLLPEGEDLRVAVLLEHLGFRLWHPALARRGEDGRPLVLAGLEEFREHLGGRLTITLLAGIGHGVEVNEMDPALVERAIGWLALREQG</sequence>
<dbReference type="Gene3D" id="1.20.1090.10">
    <property type="entry name" value="Dehydroquinate synthase-like - alpha domain"/>
    <property type="match status" value="1"/>
</dbReference>
<feature type="domain" description="3-dehydroquinate synthase N-terminal" evidence="6">
    <location>
        <begin position="102"/>
        <end position="213"/>
    </location>
</feature>
<evidence type="ECO:0000256" key="1">
    <source>
        <dbReference type="ARBA" id="ARBA00001911"/>
    </source>
</evidence>
<keyword evidence="4" id="KW-0057">Aromatic amino acid biosynthesis</keyword>
<dbReference type="NCBIfam" id="NF004852">
    <property type="entry name" value="PRK06203.1"/>
    <property type="match status" value="1"/>
</dbReference>
<evidence type="ECO:0000259" key="6">
    <source>
        <dbReference type="Pfam" id="PF01761"/>
    </source>
</evidence>
<proteinExistence type="predicted"/>
<feature type="domain" description="3-dehydroquinate synthase C-terminal" evidence="7">
    <location>
        <begin position="217"/>
        <end position="344"/>
    </location>
</feature>
<organism evidence="8 9">
    <name type="scientific">Azospirillum endophyticum</name>
    <dbReference type="NCBI Taxonomy" id="2800326"/>
    <lineage>
        <taxon>Bacteria</taxon>
        <taxon>Pseudomonadati</taxon>
        <taxon>Pseudomonadota</taxon>
        <taxon>Alphaproteobacteria</taxon>
        <taxon>Rhodospirillales</taxon>
        <taxon>Azospirillaceae</taxon>
        <taxon>Azospirillum</taxon>
    </lineage>
</organism>
<evidence type="ECO:0000256" key="3">
    <source>
        <dbReference type="ARBA" id="ARBA00023027"/>
    </source>
</evidence>
<dbReference type="PANTHER" id="PTHR43622">
    <property type="entry name" value="3-DEHYDROQUINATE SYNTHASE"/>
    <property type="match status" value="1"/>
</dbReference>
<dbReference type="EMBL" id="JAENHM010000058">
    <property type="protein sequence ID" value="MBK1839603.1"/>
    <property type="molecule type" value="Genomic_DNA"/>
</dbReference>
<gene>
    <name evidence="8" type="ORF">JHL17_19515</name>
</gene>
<dbReference type="Gene3D" id="3.40.50.1970">
    <property type="match status" value="1"/>
</dbReference>
<name>A0ABS1F841_9PROT</name>
<dbReference type="RefSeq" id="WP_200195577.1">
    <property type="nucleotide sequence ID" value="NZ_JAENHM010000058.1"/>
</dbReference>
<evidence type="ECO:0000313" key="8">
    <source>
        <dbReference type="EMBL" id="MBK1839603.1"/>
    </source>
</evidence>
<reference evidence="9" key="1">
    <citation type="submission" date="2021-01" db="EMBL/GenBank/DDBJ databases">
        <title>Genome public.</title>
        <authorList>
            <person name="Liu C."/>
            <person name="Sun Q."/>
        </authorList>
    </citation>
    <scope>NUCLEOTIDE SEQUENCE [LARGE SCALE GENOMIC DNA]</scope>
    <source>
        <strain evidence="9">YIM B02556</strain>
    </source>
</reference>
<dbReference type="Pfam" id="PF24621">
    <property type="entry name" value="DHQS_C"/>
    <property type="match status" value="1"/>
</dbReference>
<dbReference type="GO" id="GO:0003856">
    <property type="term" value="F:3-dehydroquinate synthase activity"/>
    <property type="evidence" value="ECO:0007669"/>
    <property type="project" value="UniProtKB-EC"/>
</dbReference>
<evidence type="ECO:0000256" key="2">
    <source>
        <dbReference type="ARBA" id="ARBA00022605"/>
    </source>
</evidence>
<dbReference type="Pfam" id="PF01761">
    <property type="entry name" value="DHQ_synthase"/>
    <property type="match status" value="1"/>
</dbReference>
<dbReference type="CDD" id="cd08198">
    <property type="entry name" value="DHQS-like"/>
    <property type="match status" value="1"/>
</dbReference>
<protein>
    <submittedName>
        <fullName evidence="8">3-dehydroquinate synthase</fullName>
        <ecNumber evidence="8">4.2.3.4</ecNumber>
    </submittedName>
</protein>
<evidence type="ECO:0000259" key="7">
    <source>
        <dbReference type="Pfam" id="PF24621"/>
    </source>
</evidence>
<evidence type="ECO:0000313" key="9">
    <source>
        <dbReference type="Proteomes" id="UP000652760"/>
    </source>
</evidence>